<reference evidence="2" key="1">
    <citation type="journal article" date="2013" name="Nature">
        <title>Draft genome of the wheat A-genome progenitor Triticum urartu.</title>
        <authorList>
            <person name="Ling H.Q."/>
            <person name="Zhao S."/>
            <person name="Liu D."/>
            <person name="Wang J."/>
            <person name="Sun H."/>
            <person name="Zhang C."/>
            <person name="Fan H."/>
            <person name="Li D."/>
            <person name="Dong L."/>
            <person name="Tao Y."/>
            <person name="Gao C."/>
            <person name="Wu H."/>
            <person name="Li Y."/>
            <person name="Cui Y."/>
            <person name="Guo X."/>
            <person name="Zheng S."/>
            <person name="Wang B."/>
            <person name="Yu K."/>
            <person name="Liang Q."/>
            <person name="Yang W."/>
            <person name="Lou X."/>
            <person name="Chen J."/>
            <person name="Feng M."/>
            <person name="Jian J."/>
            <person name="Zhang X."/>
            <person name="Luo G."/>
            <person name="Jiang Y."/>
            <person name="Liu J."/>
            <person name="Wang Z."/>
            <person name="Sha Y."/>
            <person name="Zhang B."/>
            <person name="Wu H."/>
            <person name="Tang D."/>
            <person name="Shen Q."/>
            <person name="Xue P."/>
            <person name="Zou S."/>
            <person name="Wang X."/>
            <person name="Liu X."/>
            <person name="Wang F."/>
            <person name="Yang Y."/>
            <person name="An X."/>
            <person name="Dong Z."/>
            <person name="Zhang K."/>
            <person name="Zhang X."/>
            <person name="Luo M.C."/>
            <person name="Dvorak J."/>
            <person name="Tong Y."/>
            <person name="Wang J."/>
            <person name="Yang H."/>
            <person name="Li Z."/>
            <person name="Wang D."/>
            <person name="Zhang A."/>
            <person name="Wang J."/>
        </authorList>
    </citation>
    <scope>NUCLEOTIDE SEQUENCE</scope>
    <source>
        <strain evidence="2">cv. G1812</strain>
    </source>
</reference>
<proteinExistence type="predicted"/>
<reference evidence="1" key="3">
    <citation type="submission" date="2022-06" db="UniProtKB">
        <authorList>
            <consortium name="EnsemblPlants"/>
        </authorList>
    </citation>
    <scope>IDENTIFICATION</scope>
</reference>
<name>A0A8R7U2K0_TRIUA</name>
<organism evidence="1 2">
    <name type="scientific">Triticum urartu</name>
    <name type="common">Red wild einkorn</name>
    <name type="synonym">Crithodium urartu</name>
    <dbReference type="NCBI Taxonomy" id="4572"/>
    <lineage>
        <taxon>Eukaryota</taxon>
        <taxon>Viridiplantae</taxon>
        <taxon>Streptophyta</taxon>
        <taxon>Embryophyta</taxon>
        <taxon>Tracheophyta</taxon>
        <taxon>Spermatophyta</taxon>
        <taxon>Magnoliopsida</taxon>
        <taxon>Liliopsida</taxon>
        <taxon>Poales</taxon>
        <taxon>Poaceae</taxon>
        <taxon>BOP clade</taxon>
        <taxon>Pooideae</taxon>
        <taxon>Triticodae</taxon>
        <taxon>Triticeae</taxon>
        <taxon>Triticinae</taxon>
        <taxon>Triticum</taxon>
    </lineage>
</organism>
<dbReference type="Gramene" id="TuG1812G0300005523.01.T01">
    <property type="protein sequence ID" value="TuG1812G0300005523.01.T01.cds440616"/>
    <property type="gene ID" value="TuG1812G0300005523.01"/>
</dbReference>
<sequence>FVSLDEETYSWGLDHAAEITDRCDRCLVQIAAIHPFKVNLVYLQHGGAIIAMDLATGKEIWRSSLPNEIFLEKLVRNSSLVPCALPTWLATSHIPSAGTYKLHTLD</sequence>
<reference evidence="1" key="2">
    <citation type="submission" date="2018-03" db="EMBL/GenBank/DDBJ databases">
        <title>The Triticum urartu genome reveals the dynamic nature of wheat genome evolution.</title>
        <authorList>
            <person name="Ling H."/>
            <person name="Ma B."/>
            <person name="Shi X."/>
            <person name="Liu H."/>
            <person name="Dong L."/>
            <person name="Sun H."/>
            <person name="Cao Y."/>
            <person name="Gao Q."/>
            <person name="Zheng S."/>
            <person name="Li Y."/>
            <person name="Yu Y."/>
            <person name="Du H."/>
            <person name="Qi M."/>
            <person name="Li Y."/>
            <person name="Yu H."/>
            <person name="Cui Y."/>
            <person name="Wang N."/>
            <person name="Chen C."/>
            <person name="Wu H."/>
            <person name="Zhao Y."/>
            <person name="Zhang J."/>
            <person name="Li Y."/>
            <person name="Zhou W."/>
            <person name="Zhang B."/>
            <person name="Hu W."/>
            <person name="Eijk M."/>
            <person name="Tang J."/>
            <person name="Witsenboer H."/>
            <person name="Zhao S."/>
            <person name="Li Z."/>
            <person name="Zhang A."/>
            <person name="Wang D."/>
            <person name="Liang C."/>
        </authorList>
    </citation>
    <scope>NUCLEOTIDE SEQUENCE [LARGE SCALE GENOMIC DNA]</scope>
    <source>
        <strain evidence="1">cv. G1812</strain>
    </source>
</reference>
<evidence type="ECO:0000313" key="1">
    <source>
        <dbReference type="EnsemblPlants" id="TuG1812G0300005523.01.T01.cds440616"/>
    </source>
</evidence>
<accession>A0A8R7U2K0</accession>
<evidence type="ECO:0000313" key="2">
    <source>
        <dbReference type="Proteomes" id="UP000015106"/>
    </source>
</evidence>
<protein>
    <submittedName>
        <fullName evidence="1">Uncharacterized protein</fullName>
    </submittedName>
</protein>
<dbReference type="EnsemblPlants" id="TuG1812G0300005523.01.T01">
    <property type="protein sequence ID" value="TuG1812G0300005523.01.T01.cds440616"/>
    <property type="gene ID" value="TuG1812G0300005523.01"/>
</dbReference>
<dbReference type="AlphaFoldDB" id="A0A8R7U2K0"/>
<keyword evidence="2" id="KW-1185">Reference proteome</keyword>
<dbReference type="Proteomes" id="UP000015106">
    <property type="component" value="Chromosome 3"/>
</dbReference>